<keyword evidence="2" id="KW-1185">Reference proteome</keyword>
<dbReference type="Proteomes" id="UP001055811">
    <property type="component" value="Linkage Group LG03"/>
</dbReference>
<evidence type="ECO:0000313" key="1">
    <source>
        <dbReference type="EMBL" id="KAI3763567.1"/>
    </source>
</evidence>
<reference evidence="2" key="1">
    <citation type="journal article" date="2022" name="Mol. Ecol. Resour.">
        <title>The genomes of chicory, endive, great burdock and yacon provide insights into Asteraceae palaeo-polyploidization history and plant inulin production.</title>
        <authorList>
            <person name="Fan W."/>
            <person name="Wang S."/>
            <person name="Wang H."/>
            <person name="Wang A."/>
            <person name="Jiang F."/>
            <person name="Liu H."/>
            <person name="Zhao H."/>
            <person name="Xu D."/>
            <person name="Zhang Y."/>
        </authorList>
    </citation>
    <scope>NUCLEOTIDE SEQUENCE [LARGE SCALE GENOMIC DNA]</scope>
    <source>
        <strain evidence="2">cv. Punajuju</strain>
    </source>
</reference>
<sequence length="460" mass="50161">MVTGSCSCFTVHCLCFRTLSLLRIFLIQNAFKKQLTSLLNIRLSSLTFPFVVSLCSLPSPSDSMASFSYFLFFIGIILLVNLVQGIGGEFVFEEGYTVSTVIDGDKLHINPYSVFSLYGSSSDLIVLDSVKSTFYTVSFSDSQVSKINELSGNGIAGYKDGDLVSAMFNKPKSFALDRKNNIYIADKTNHVIRKISKSGVTTIAGGYVQKTGKQDGPAQNASFSDDFELAFDPQRCALLISDHGNRLVRQLDLKADDCSGNSSGSGLGSTTAWGIGVVVACLIGLIIGFAIRPYVLPHETSGNMTWKHYLTNLGKQVVTFYFVTKSAIASHKLHQLPNKLLRLCFSQISLVFGLNMIRPPPTFMKPVSLLDCDDVAPPRVTSMSLLDSSNLGNNESTVTQDLVNELGDLVTFDGSLDSKPLDQENAYSVENEVFCGNGGKIDRQIYDNLVGFVESSKRTS</sequence>
<accession>A0ACB9EXJ8</accession>
<dbReference type="EMBL" id="CM042011">
    <property type="protein sequence ID" value="KAI3763567.1"/>
    <property type="molecule type" value="Genomic_DNA"/>
</dbReference>
<proteinExistence type="predicted"/>
<reference evidence="1 2" key="2">
    <citation type="journal article" date="2022" name="Mol. Ecol. Resour.">
        <title>The genomes of chicory, endive, great burdock and yacon provide insights into Asteraceae paleo-polyploidization history and plant inulin production.</title>
        <authorList>
            <person name="Fan W."/>
            <person name="Wang S."/>
            <person name="Wang H."/>
            <person name="Wang A."/>
            <person name="Jiang F."/>
            <person name="Liu H."/>
            <person name="Zhao H."/>
            <person name="Xu D."/>
            <person name="Zhang Y."/>
        </authorList>
    </citation>
    <scope>NUCLEOTIDE SEQUENCE [LARGE SCALE GENOMIC DNA]</scope>
    <source>
        <strain evidence="2">cv. Punajuju</strain>
        <tissue evidence="1">Leaves</tissue>
    </source>
</reference>
<evidence type="ECO:0000313" key="2">
    <source>
        <dbReference type="Proteomes" id="UP001055811"/>
    </source>
</evidence>
<name>A0ACB9EXJ8_CICIN</name>
<organism evidence="1 2">
    <name type="scientific">Cichorium intybus</name>
    <name type="common">Chicory</name>
    <dbReference type="NCBI Taxonomy" id="13427"/>
    <lineage>
        <taxon>Eukaryota</taxon>
        <taxon>Viridiplantae</taxon>
        <taxon>Streptophyta</taxon>
        <taxon>Embryophyta</taxon>
        <taxon>Tracheophyta</taxon>
        <taxon>Spermatophyta</taxon>
        <taxon>Magnoliopsida</taxon>
        <taxon>eudicotyledons</taxon>
        <taxon>Gunneridae</taxon>
        <taxon>Pentapetalae</taxon>
        <taxon>asterids</taxon>
        <taxon>campanulids</taxon>
        <taxon>Asterales</taxon>
        <taxon>Asteraceae</taxon>
        <taxon>Cichorioideae</taxon>
        <taxon>Cichorieae</taxon>
        <taxon>Cichoriinae</taxon>
        <taxon>Cichorium</taxon>
    </lineage>
</organism>
<comment type="caution">
    <text evidence="1">The sequence shown here is derived from an EMBL/GenBank/DDBJ whole genome shotgun (WGS) entry which is preliminary data.</text>
</comment>
<protein>
    <submittedName>
        <fullName evidence="1">Uncharacterized protein</fullName>
    </submittedName>
</protein>
<gene>
    <name evidence="1" type="ORF">L2E82_13501</name>
</gene>